<accession>A0ABZ2PSN5</accession>
<evidence type="ECO:0000313" key="2">
    <source>
        <dbReference type="Proteomes" id="UP001493153"/>
    </source>
</evidence>
<dbReference type="RefSeq" id="WP_338910242.1">
    <property type="nucleotide sequence ID" value="NZ_CP062175.1"/>
</dbReference>
<evidence type="ECO:0000313" key="1">
    <source>
        <dbReference type="EMBL" id="WXK38111.1"/>
    </source>
</evidence>
<geneLocation type="plasmid" evidence="1 2">
    <name>megaplasmid</name>
</geneLocation>
<proteinExistence type="predicted"/>
<dbReference type="EMBL" id="CP062175">
    <property type="protein sequence ID" value="WXK38111.1"/>
    <property type="molecule type" value="Genomic_DNA"/>
</dbReference>
<keyword evidence="2" id="KW-1185">Reference proteome</keyword>
<gene>
    <name evidence="1" type="ORF">IHE29_01960</name>
</gene>
<organism evidence="1 2">
    <name type="scientific">Mycetohabitans rhizoxinica</name>
    <dbReference type="NCBI Taxonomy" id="412963"/>
    <lineage>
        <taxon>Bacteria</taxon>
        <taxon>Pseudomonadati</taxon>
        <taxon>Pseudomonadota</taxon>
        <taxon>Betaproteobacteria</taxon>
        <taxon>Burkholderiales</taxon>
        <taxon>Burkholderiaceae</taxon>
        <taxon>Mycetohabitans</taxon>
    </lineage>
</organism>
<name>A0ABZ2PSN5_9BURK</name>
<protein>
    <submittedName>
        <fullName evidence="1">Uncharacterized protein</fullName>
    </submittedName>
</protein>
<reference evidence="1 2" key="1">
    <citation type="submission" date="2020-09" db="EMBL/GenBank/DDBJ databases">
        <title>Genome sequences of Mycetohabitans spp.</title>
        <authorList>
            <person name="Carter M.E."/>
            <person name="Carpenter S.C.D."/>
            <person name="Bogdanove A.J."/>
        </authorList>
    </citation>
    <scope>NUCLEOTIDE SEQUENCE [LARGE SCALE GENOMIC DNA]</scope>
    <source>
        <strain evidence="1 2">B12</strain>
        <plasmid evidence="1 2">megaplasmid</plasmid>
    </source>
</reference>
<sequence>MIKAFLDIKETDTIDDLRTRLAQVIGWPEPVPVGAFQRAISDPSYAAALITSRNVIGFLKPLLMDPRNRDFDSAGEVTNAQLISRAAKAMVNWGKAGFTVADDETIARREAACVACPNLGEPNKLVQKLLPARPIRDELGHRTGNKVCTLCGCQVSKKIRLPTESCPGQHPSMPGLSRWLDPLVAKSKTGGTEGGLRTRKLG</sequence>
<dbReference type="Proteomes" id="UP001493153">
    <property type="component" value="Plasmid megaplasmid"/>
</dbReference>
<keyword evidence="1" id="KW-0614">Plasmid</keyword>